<dbReference type="InterPro" id="IPR044992">
    <property type="entry name" value="ChyE-like"/>
</dbReference>
<evidence type="ECO:0000313" key="3">
    <source>
        <dbReference type="Proteomes" id="UP001569414"/>
    </source>
</evidence>
<keyword evidence="3" id="KW-1185">Reference proteome</keyword>
<dbReference type="EMBL" id="JBGMEL010000023">
    <property type="protein sequence ID" value="MFA0792346.1"/>
    <property type="molecule type" value="Genomic_DNA"/>
</dbReference>
<protein>
    <submittedName>
        <fullName evidence="2">Type 1 glutamine amidotransferase</fullName>
    </submittedName>
</protein>
<gene>
    <name evidence="2" type="ORF">ACCI51_17545</name>
</gene>
<evidence type="ECO:0000313" key="2">
    <source>
        <dbReference type="EMBL" id="MFA0792346.1"/>
    </source>
</evidence>
<dbReference type="PANTHER" id="PTHR42695">
    <property type="entry name" value="GLUTAMINE AMIDOTRANSFERASE YLR126C-RELATED"/>
    <property type="match status" value="1"/>
</dbReference>
<comment type="caution">
    <text evidence="2">The sequence shown here is derived from an EMBL/GenBank/DDBJ whole genome shotgun (WGS) entry which is preliminary data.</text>
</comment>
<dbReference type="Pfam" id="PF00117">
    <property type="entry name" value="GATase"/>
    <property type="match status" value="1"/>
</dbReference>
<dbReference type="InterPro" id="IPR029062">
    <property type="entry name" value="Class_I_gatase-like"/>
</dbReference>
<reference evidence="2 3" key="1">
    <citation type="submission" date="2024-08" db="EMBL/GenBank/DDBJ databases">
        <authorList>
            <person name="Ishaq N."/>
        </authorList>
    </citation>
    <scope>NUCLEOTIDE SEQUENCE [LARGE SCALE GENOMIC DNA]</scope>
    <source>
        <strain evidence="2 3">JCM 30400</strain>
    </source>
</reference>
<dbReference type="CDD" id="cd01741">
    <property type="entry name" value="GATase1_1"/>
    <property type="match status" value="1"/>
</dbReference>
<dbReference type="RefSeq" id="WP_371844717.1">
    <property type="nucleotide sequence ID" value="NZ_JBGMEL010000023.1"/>
</dbReference>
<organism evidence="2 3">
    <name type="scientific">Microbulbifer echini</name>
    <dbReference type="NCBI Taxonomy" id="1529067"/>
    <lineage>
        <taxon>Bacteria</taxon>
        <taxon>Pseudomonadati</taxon>
        <taxon>Pseudomonadota</taxon>
        <taxon>Gammaproteobacteria</taxon>
        <taxon>Cellvibrionales</taxon>
        <taxon>Microbulbiferaceae</taxon>
        <taxon>Microbulbifer</taxon>
    </lineage>
</organism>
<dbReference type="Gene3D" id="3.40.50.880">
    <property type="match status" value="1"/>
</dbReference>
<dbReference type="SUPFAM" id="SSF52317">
    <property type="entry name" value="Class I glutamine amidotransferase-like"/>
    <property type="match status" value="1"/>
</dbReference>
<feature type="domain" description="Glutamine amidotransferase" evidence="1">
    <location>
        <begin position="30"/>
        <end position="172"/>
    </location>
</feature>
<dbReference type="PANTHER" id="PTHR42695:SF5">
    <property type="entry name" value="GLUTAMINE AMIDOTRANSFERASE YLR126C-RELATED"/>
    <property type="match status" value="1"/>
</dbReference>
<evidence type="ECO:0000259" key="1">
    <source>
        <dbReference type="Pfam" id="PF00117"/>
    </source>
</evidence>
<keyword evidence="2" id="KW-0315">Glutamine amidotransferase</keyword>
<dbReference type="InterPro" id="IPR017926">
    <property type="entry name" value="GATASE"/>
</dbReference>
<sequence length="231" mass="26656">MQEPILIIQHEENEGPGYIYDWARQYKIPIKTINPQTTALPKLGFRGVIILGGMMNVKDHKALPWLTGELQWVRKTIDHKTPIVGICLGAQILAHALGAEIKPMEQEELGWHSINWTLTQALTIDRVFQAHNYYFDIPEGAKRLASSKLCPNQAFSYGKNILGLQFHLEWSQHKVAQLFPEYLQEYESSVKDHTASRELLFQLLNNHFLYRTTKSKNSEPSLRKQEIYLSD</sequence>
<dbReference type="PROSITE" id="PS51273">
    <property type="entry name" value="GATASE_TYPE_1"/>
    <property type="match status" value="1"/>
</dbReference>
<dbReference type="Proteomes" id="UP001569414">
    <property type="component" value="Unassembled WGS sequence"/>
</dbReference>
<proteinExistence type="predicted"/>
<name>A0ABV4NTK6_9GAMM</name>
<accession>A0ABV4NTK6</accession>